<dbReference type="EMBL" id="KK914232">
    <property type="protein sequence ID" value="KDP45454.1"/>
    <property type="molecule type" value="Genomic_DNA"/>
</dbReference>
<evidence type="ECO:0000313" key="3">
    <source>
        <dbReference type="Proteomes" id="UP000027138"/>
    </source>
</evidence>
<evidence type="ECO:0000256" key="1">
    <source>
        <dbReference type="SAM" id="MobiDB-lite"/>
    </source>
</evidence>
<gene>
    <name evidence="2" type="ORF">JCGZ_09703</name>
</gene>
<feature type="region of interest" description="Disordered" evidence="1">
    <location>
        <begin position="47"/>
        <end position="71"/>
    </location>
</feature>
<reference evidence="2 3" key="1">
    <citation type="journal article" date="2014" name="PLoS ONE">
        <title>Global Analysis of Gene Expression Profiles in Physic Nut (Jatropha curcas L.) Seedlings Exposed to Salt Stress.</title>
        <authorList>
            <person name="Zhang L."/>
            <person name="Zhang C."/>
            <person name="Wu P."/>
            <person name="Chen Y."/>
            <person name="Li M."/>
            <person name="Jiang H."/>
            <person name="Wu G."/>
        </authorList>
    </citation>
    <scope>NUCLEOTIDE SEQUENCE [LARGE SCALE GENOMIC DNA]</scope>
    <source>
        <strain evidence="3">cv. GZQX0401</strain>
        <tissue evidence="2">Young leaves</tissue>
    </source>
</reference>
<protein>
    <submittedName>
        <fullName evidence="2">Uncharacterized protein</fullName>
    </submittedName>
</protein>
<proteinExistence type="predicted"/>
<organism evidence="2 3">
    <name type="scientific">Jatropha curcas</name>
    <name type="common">Barbados nut</name>
    <dbReference type="NCBI Taxonomy" id="180498"/>
    <lineage>
        <taxon>Eukaryota</taxon>
        <taxon>Viridiplantae</taxon>
        <taxon>Streptophyta</taxon>
        <taxon>Embryophyta</taxon>
        <taxon>Tracheophyta</taxon>
        <taxon>Spermatophyta</taxon>
        <taxon>Magnoliopsida</taxon>
        <taxon>eudicotyledons</taxon>
        <taxon>Gunneridae</taxon>
        <taxon>Pentapetalae</taxon>
        <taxon>rosids</taxon>
        <taxon>fabids</taxon>
        <taxon>Malpighiales</taxon>
        <taxon>Euphorbiaceae</taxon>
        <taxon>Crotonoideae</taxon>
        <taxon>Jatropheae</taxon>
        <taxon>Jatropha</taxon>
    </lineage>
</organism>
<dbReference type="AlphaFoldDB" id="A0A067LM20"/>
<evidence type="ECO:0000313" key="2">
    <source>
        <dbReference type="EMBL" id="KDP45454.1"/>
    </source>
</evidence>
<dbReference type="Proteomes" id="UP000027138">
    <property type="component" value="Unassembled WGS sequence"/>
</dbReference>
<accession>A0A067LM20</accession>
<keyword evidence="3" id="KW-1185">Reference proteome</keyword>
<name>A0A067LM20_JATCU</name>
<sequence>MDTSMWSRTLHEGGEIKVFEDEVVVPKHVTLALTSNAATPSAPVVIASSASAPPPVDGDARPKLKTMKGCLHPSSDASKAITMIFKLHLEKDEGVHMGVRCYRGSV</sequence>